<name>A0A1T4XH02_9GAMM</name>
<dbReference type="RefSeq" id="WP_078923450.1">
    <property type="nucleotide sequence ID" value="NZ_FUYB01000017.1"/>
</dbReference>
<keyword evidence="1" id="KW-0560">Oxidoreductase</keyword>
<proteinExistence type="predicted"/>
<dbReference type="Pfam" id="PF01266">
    <property type="entry name" value="DAO"/>
    <property type="match status" value="1"/>
</dbReference>
<dbReference type="OrthoDB" id="9790035at2"/>
<dbReference type="SUPFAM" id="SSF51905">
    <property type="entry name" value="FAD/NAD(P)-binding domain"/>
    <property type="match status" value="1"/>
</dbReference>
<accession>A0A1T4XH02</accession>
<evidence type="ECO:0000259" key="2">
    <source>
        <dbReference type="Pfam" id="PF01266"/>
    </source>
</evidence>
<dbReference type="SUPFAM" id="SSF54373">
    <property type="entry name" value="FAD-linked reductases, C-terminal domain"/>
    <property type="match status" value="1"/>
</dbReference>
<dbReference type="InterPro" id="IPR036188">
    <property type="entry name" value="FAD/NAD-bd_sf"/>
</dbReference>
<sequence length="346" mass="38241">MKDVIIVGGGLKGMLTALFLHDAGLNIMLVDQNELGRESSWAGGGLITPLYPWQASPVVSALVKDSQKHYPALCERLYQETNIDPQWLNSGLLITDTSQHQAAQEWAKIWDYPLQILEGASLTQCEPQLNSQFGQALYFPQTAQVRSPRLNAAVRAALRMRPILVSQHQAVRQLHSVNGQIGGIYLGNDLFKAHKVILTAGAWTSAFAEVQASPLQLRPQLAESIMFRTSKRSLQRMIVHQQYYLIPRKDGRIVCGSVFSSQGLEKTLSEQAQQELRRVACELMPELAELPIHNHWSSLLSFSENDEPFMGEHPTIRGLYINAGHGSNGVATGLGSVRALMAQVLA</sequence>
<dbReference type="STRING" id="92487.SAMN02745130_03001"/>
<gene>
    <name evidence="3" type="ORF">SAMN02745130_03001</name>
</gene>
<dbReference type="PANTHER" id="PTHR13847:SF289">
    <property type="entry name" value="GLYCINE OXIDASE"/>
    <property type="match status" value="1"/>
</dbReference>
<dbReference type="GO" id="GO:0005737">
    <property type="term" value="C:cytoplasm"/>
    <property type="evidence" value="ECO:0007669"/>
    <property type="project" value="TreeGrafter"/>
</dbReference>
<dbReference type="GO" id="GO:0016491">
    <property type="term" value="F:oxidoreductase activity"/>
    <property type="evidence" value="ECO:0007669"/>
    <property type="project" value="UniProtKB-KW"/>
</dbReference>
<dbReference type="EMBL" id="FUYB01000017">
    <property type="protein sequence ID" value="SKA88804.1"/>
    <property type="molecule type" value="Genomic_DNA"/>
</dbReference>
<evidence type="ECO:0000313" key="4">
    <source>
        <dbReference type="Proteomes" id="UP000190460"/>
    </source>
</evidence>
<dbReference type="Gene3D" id="3.30.9.10">
    <property type="entry name" value="D-Amino Acid Oxidase, subunit A, domain 2"/>
    <property type="match status" value="1"/>
</dbReference>
<evidence type="ECO:0000313" key="3">
    <source>
        <dbReference type="EMBL" id="SKA88804.1"/>
    </source>
</evidence>
<protein>
    <submittedName>
        <fullName evidence="3">Glycine oxidase</fullName>
    </submittedName>
</protein>
<evidence type="ECO:0000256" key="1">
    <source>
        <dbReference type="ARBA" id="ARBA00023002"/>
    </source>
</evidence>
<reference evidence="3 4" key="1">
    <citation type="submission" date="2017-02" db="EMBL/GenBank/DDBJ databases">
        <authorList>
            <person name="Peterson S.W."/>
        </authorList>
    </citation>
    <scope>NUCLEOTIDE SEQUENCE [LARGE SCALE GENOMIC DNA]</scope>
    <source>
        <strain evidence="3 4">ATCC 49788</strain>
    </source>
</reference>
<dbReference type="Gene3D" id="3.50.50.60">
    <property type="entry name" value="FAD/NAD(P)-binding domain"/>
    <property type="match status" value="1"/>
</dbReference>
<organism evidence="3 4">
    <name type="scientific">Thiothrix eikelboomii</name>
    <dbReference type="NCBI Taxonomy" id="92487"/>
    <lineage>
        <taxon>Bacteria</taxon>
        <taxon>Pseudomonadati</taxon>
        <taxon>Pseudomonadota</taxon>
        <taxon>Gammaproteobacteria</taxon>
        <taxon>Thiotrichales</taxon>
        <taxon>Thiotrichaceae</taxon>
        <taxon>Thiothrix</taxon>
    </lineage>
</organism>
<dbReference type="PANTHER" id="PTHR13847">
    <property type="entry name" value="SARCOSINE DEHYDROGENASE-RELATED"/>
    <property type="match status" value="1"/>
</dbReference>
<keyword evidence="4" id="KW-1185">Reference proteome</keyword>
<dbReference type="Proteomes" id="UP000190460">
    <property type="component" value="Unassembled WGS sequence"/>
</dbReference>
<feature type="domain" description="FAD dependent oxidoreductase" evidence="2">
    <location>
        <begin position="3"/>
        <end position="338"/>
    </location>
</feature>
<dbReference type="InterPro" id="IPR006076">
    <property type="entry name" value="FAD-dep_OxRdtase"/>
</dbReference>
<dbReference type="AlphaFoldDB" id="A0A1T4XH02"/>